<accession>A0AAV7TWE8</accession>
<reference evidence="2" key="1">
    <citation type="journal article" date="2022" name="bioRxiv">
        <title>Sequencing and chromosome-scale assembly of the giantPleurodeles waltlgenome.</title>
        <authorList>
            <person name="Brown T."/>
            <person name="Elewa A."/>
            <person name="Iarovenko S."/>
            <person name="Subramanian E."/>
            <person name="Araus A.J."/>
            <person name="Petzold A."/>
            <person name="Susuki M."/>
            <person name="Suzuki K.-i.T."/>
            <person name="Hayashi T."/>
            <person name="Toyoda A."/>
            <person name="Oliveira C."/>
            <person name="Osipova E."/>
            <person name="Leigh N.D."/>
            <person name="Simon A."/>
            <person name="Yun M.H."/>
        </authorList>
    </citation>
    <scope>NUCLEOTIDE SEQUENCE</scope>
    <source>
        <strain evidence="2">20211129_DDA</strain>
        <tissue evidence="2">Liver</tissue>
    </source>
</reference>
<name>A0AAV7TWE8_PLEWA</name>
<feature type="compositionally biased region" description="Basic and acidic residues" evidence="1">
    <location>
        <begin position="61"/>
        <end position="74"/>
    </location>
</feature>
<evidence type="ECO:0000313" key="3">
    <source>
        <dbReference type="Proteomes" id="UP001066276"/>
    </source>
</evidence>
<comment type="caution">
    <text evidence="2">The sequence shown here is derived from an EMBL/GenBank/DDBJ whole genome shotgun (WGS) entry which is preliminary data.</text>
</comment>
<sequence>MRPPGRTVAQIARLGPKNGLRWLRHPETRTAGPTPARKRDAAVIHAITVGPLPEAPGLALESREKNENQKGCMD</sequence>
<evidence type="ECO:0000256" key="1">
    <source>
        <dbReference type="SAM" id="MobiDB-lite"/>
    </source>
</evidence>
<keyword evidence="3" id="KW-1185">Reference proteome</keyword>
<feature type="region of interest" description="Disordered" evidence="1">
    <location>
        <begin position="53"/>
        <end position="74"/>
    </location>
</feature>
<proteinExistence type="predicted"/>
<gene>
    <name evidence="2" type="ORF">NDU88_006009</name>
</gene>
<organism evidence="2 3">
    <name type="scientific">Pleurodeles waltl</name>
    <name type="common">Iberian ribbed newt</name>
    <dbReference type="NCBI Taxonomy" id="8319"/>
    <lineage>
        <taxon>Eukaryota</taxon>
        <taxon>Metazoa</taxon>
        <taxon>Chordata</taxon>
        <taxon>Craniata</taxon>
        <taxon>Vertebrata</taxon>
        <taxon>Euteleostomi</taxon>
        <taxon>Amphibia</taxon>
        <taxon>Batrachia</taxon>
        <taxon>Caudata</taxon>
        <taxon>Salamandroidea</taxon>
        <taxon>Salamandridae</taxon>
        <taxon>Pleurodelinae</taxon>
        <taxon>Pleurodeles</taxon>
    </lineage>
</organism>
<protein>
    <submittedName>
        <fullName evidence="2">Uncharacterized protein</fullName>
    </submittedName>
</protein>
<evidence type="ECO:0000313" key="2">
    <source>
        <dbReference type="EMBL" id="KAJ1180793.1"/>
    </source>
</evidence>
<dbReference type="AlphaFoldDB" id="A0AAV7TWE8"/>
<dbReference type="EMBL" id="JANPWB010000006">
    <property type="protein sequence ID" value="KAJ1180793.1"/>
    <property type="molecule type" value="Genomic_DNA"/>
</dbReference>
<dbReference type="Proteomes" id="UP001066276">
    <property type="component" value="Chromosome 3_2"/>
</dbReference>